<dbReference type="SUPFAM" id="SSF48726">
    <property type="entry name" value="Immunoglobulin"/>
    <property type="match status" value="2"/>
</dbReference>
<gene>
    <name evidence="3" type="ORF">GSTENG00028547001</name>
</gene>
<dbReference type="PROSITE" id="PS50835">
    <property type="entry name" value="IG_LIKE"/>
    <property type="match status" value="2"/>
</dbReference>
<dbReference type="InterPro" id="IPR013098">
    <property type="entry name" value="Ig_I-set"/>
</dbReference>
<dbReference type="EMBL" id="CAAE01014992">
    <property type="protein sequence ID" value="CAG07764.1"/>
    <property type="molecule type" value="Genomic_DNA"/>
</dbReference>
<comment type="caution">
    <text evidence="3">The sequence shown here is derived from an EMBL/GenBank/DDBJ whole genome shotgun (WGS) entry which is preliminary data.</text>
</comment>
<dbReference type="InterPro" id="IPR007110">
    <property type="entry name" value="Ig-like_dom"/>
</dbReference>
<dbReference type="PANTHER" id="PTHR10075">
    <property type="entry name" value="BASIGIN RELATED"/>
    <property type="match status" value="1"/>
</dbReference>
<feature type="non-terminal residue" evidence="3">
    <location>
        <position position="306"/>
    </location>
</feature>
<protein>
    <submittedName>
        <fullName evidence="3">(spotted green pufferfish) hypothetical protein</fullName>
    </submittedName>
</protein>
<dbReference type="PANTHER" id="PTHR10075:SF14">
    <property type="entry name" value="CELL ADHESION MOLECULE DSCAM2-RELATED"/>
    <property type="match status" value="1"/>
</dbReference>
<dbReference type="InterPro" id="IPR003599">
    <property type="entry name" value="Ig_sub"/>
</dbReference>
<organism evidence="3">
    <name type="scientific">Tetraodon nigroviridis</name>
    <name type="common">Spotted green pufferfish</name>
    <name type="synonym">Chelonodon nigroviridis</name>
    <dbReference type="NCBI Taxonomy" id="99883"/>
    <lineage>
        <taxon>Eukaryota</taxon>
        <taxon>Metazoa</taxon>
        <taxon>Chordata</taxon>
        <taxon>Craniata</taxon>
        <taxon>Vertebrata</taxon>
        <taxon>Euteleostomi</taxon>
        <taxon>Actinopterygii</taxon>
        <taxon>Neopterygii</taxon>
        <taxon>Teleostei</taxon>
        <taxon>Neoteleostei</taxon>
        <taxon>Acanthomorphata</taxon>
        <taxon>Eupercaria</taxon>
        <taxon>Tetraodontiformes</taxon>
        <taxon>Tetradontoidea</taxon>
        <taxon>Tetraodontidae</taxon>
        <taxon>Tetraodon</taxon>
    </lineage>
</organism>
<dbReference type="AlphaFoldDB" id="Q4RV18"/>
<keyword evidence="1" id="KW-0393">Immunoglobulin domain</keyword>
<dbReference type="SMART" id="SM00408">
    <property type="entry name" value="IGc2"/>
    <property type="match status" value="1"/>
</dbReference>
<evidence type="ECO:0000256" key="1">
    <source>
        <dbReference type="ARBA" id="ARBA00023319"/>
    </source>
</evidence>
<dbReference type="Gene3D" id="2.60.40.10">
    <property type="entry name" value="Immunoglobulins"/>
    <property type="match status" value="2"/>
</dbReference>
<sequence>FLLFSLLSAPPKFTKIPTDQIGLSGGVASFVCQATGSPKPVVYWNKKGKKVNSQRIETIEFDEGAGAVLRIQPLRAPRDENTYECVARNSEGEVSVTAKLAIIRGERLTSLILQNPFAFSCTELQGLAVIFISSDRCWRLPHWQTGGPSPVLLLERRPADASGNSDHTTDLHSGGSLELTDDLLPFGFPSIDMGPQLKVVERTRTATMLCAASGIPDPEISWFKDFLPVDPSASQGRIKQLRSGEAFFRLVGFATRLNPLVLQILAITAFLIRFGGLHETLRAEPHPLGVRDPFNANFIKALLFRS</sequence>
<reference evidence="3" key="2">
    <citation type="submission" date="2004-02" db="EMBL/GenBank/DDBJ databases">
        <authorList>
            <consortium name="Genoscope"/>
            <consortium name="Whitehead Institute Centre for Genome Research"/>
        </authorList>
    </citation>
    <scope>NUCLEOTIDE SEQUENCE</scope>
</reference>
<dbReference type="SMART" id="SM00409">
    <property type="entry name" value="IG"/>
    <property type="match status" value="2"/>
</dbReference>
<dbReference type="OrthoDB" id="10253954at2759"/>
<feature type="domain" description="Ig-like" evidence="2">
    <location>
        <begin position="189"/>
        <end position="225"/>
    </location>
</feature>
<dbReference type="Pfam" id="PF07679">
    <property type="entry name" value="I-set"/>
    <property type="match status" value="1"/>
</dbReference>
<proteinExistence type="predicted"/>
<reference evidence="3" key="1">
    <citation type="journal article" date="2004" name="Nature">
        <title>Genome duplication in the teleost fish Tetraodon nigroviridis reveals the early vertebrate proto-karyotype.</title>
        <authorList>
            <person name="Jaillon O."/>
            <person name="Aury J.-M."/>
            <person name="Brunet F."/>
            <person name="Petit J.-L."/>
            <person name="Stange-Thomann N."/>
            <person name="Mauceli E."/>
            <person name="Bouneau L."/>
            <person name="Fischer C."/>
            <person name="Ozouf-Costaz C."/>
            <person name="Bernot A."/>
            <person name="Nicaud S."/>
            <person name="Jaffe D."/>
            <person name="Fisher S."/>
            <person name="Lutfalla G."/>
            <person name="Dossat C."/>
            <person name="Segurens B."/>
            <person name="Dasilva C."/>
            <person name="Salanoubat M."/>
            <person name="Levy M."/>
            <person name="Boudet N."/>
            <person name="Castellano S."/>
            <person name="Anthouard V."/>
            <person name="Jubin C."/>
            <person name="Castelli V."/>
            <person name="Katinka M."/>
            <person name="Vacherie B."/>
            <person name="Biemont C."/>
            <person name="Skalli Z."/>
            <person name="Cattolico L."/>
            <person name="Poulain J."/>
            <person name="De Berardinis V."/>
            <person name="Cruaud C."/>
            <person name="Duprat S."/>
            <person name="Brottier P."/>
            <person name="Coutanceau J.-P."/>
            <person name="Gouzy J."/>
            <person name="Parra G."/>
            <person name="Lardier G."/>
            <person name="Chapple C."/>
            <person name="McKernan K.J."/>
            <person name="McEwan P."/>
            <person name="Bosak S."/>
            <person name="Kellis M."/>
            <person name="Volff J.-N."/>
            <person name="Guigo R."/>
            <person name="Zody M.C."/>
            <person name="Mesirov J."/>
            <person name="Lindblad-Toh K."/>
            <person name="Birren B."/>
            <person name="Nusbaum C."/>
            <person name="Kahn D."/>
            <person name="Robinson-Rechavi M."/>
            <person name="Laudet V."/>
            <person name="Schachter V."/>
            <person name="Quetier F."/>
            <person name="Saurin W."/>
            <person name="Scarpelli C."/>
            <person name="Wincker P."/>
            <person name="Lander E.S."/>
            <person name="Weissenbach J."/>
            <person name="Roest Crollius H."/>
        </authorList>
    </citation>
    <scope>NUCLEOTIDE SEQUENCE [LARGE SCALE GENOMIC DNA]</scope>
</reference>
<dbReference type="InterPro" id="IPR036179">
    <property type="entry name" value="Ig-like_dom_sf"/>
</dbReference>
<feature type="domain" description="Ig-like" evidence="2">
    <location>
        <begin position="11"/>
        <end position="101"/>
    </location>
</feature>
<evidence type="ECO:0000313" key="3">
    <source>
        <dbReference type="EMBL" id="CAG07764.1"/>
    </source>
</evidence>
<accession>Q4RV18</accession>
<dbReference type="FunFam" id="2.60.40.10:FF:000023">
    <property type="entry name" value="receptor-type tyrosine-protein phosphatase delta isoform X2"/>
    <property type="match status" value="1"/>
</dbReference>
<dbReference type="KEGG" id="tng:GSTEN00028547G001"/>
<dbReference type="InterPro" id="IPR003598">
    <property type="entry name" value="Ig_sub2"/>
</dbReference>
<name>Q4RV18_TETNG</name>
<dbReference type="InterPro" id="IPR013783">
    <property type="entry name" value="Ig-like_fold"/>
</dbReference>
<evidence type="ECO:0000259" key="2">
    <source>
        <dbReference type="PROSITE" id="PS50835"/>
    </source>
</evidence>